<feature type="compositionally biased region" description="Basic residues" evidence="1">
    <location>
        <begin position="266"/>
        <end position="283"/>
    </location>
</feature>
<dbReference type="GO" id="GO:0005655">
    <property type="term" value="C:nucleolar ribonuclease P complex"/>
    <property type="evidence" value="ECO:0007669"/>
    <property type="project" value="TreeGrafter"/>
</dbReference>
<dbReference type="Proteomes" id="UP001049176">
    <property type="component" value="Chromosome 8"/>
</dbReference>
<reference evidence="2" key="1">
    <citation type="journal article" date="2021" name="Genome Biol. Evol.">
        <title>The assembled and annotated genome of the fairy-ring fungus Marasmius oreades.</title>
        <authorList>
            <person name="Hiltunen M."/>
            <person name="Ament-Velasquez S.L."/>
            <person name="Johannesson H."/>
        </authorList>
    </citation>
    <scope>NUCLEOTIDE SEQUENCE</scope>
    <source>
        <strain evidence="2">03SP1</strain>
    </source>
</reference>
<feature type="region of interest" description="Disordered" evidence="1">
    <location>
        <begin position="252"/>
        <end position="283"/>
    </location>
</feature>
<dbReference type="AlphaFoldDB" id="A0A9P7RSS0"/>
<dbReference type="OrthoDB" id="20109at2759"/>
<gene>
    <name evidence="2" type="ORF">E1B28_012405</name>
</gene>
<dbReference type="GO" id="GO:0000172">
    <property type="term" value="C:ribonuclease MRP complex"/>
    <property type="evidence" value="ECO:0007669"/>
    <property type="project" value="TreeGrafter"/>
</dbReference>
<evidence type="ECO:0000313" key="3">
    <source>
        <dbReference type="Proteomes" id="UP001049176"/>
    </source>
</evidence>
<dbReference type="GO" id="GO:0034965">
    <property type="term" value="P:intronic box C/D snoRNA processing"/>
    <property type="evidence" value="ECO:0007669"/>
    <property type="project" value="TreeGrafter"/>
</dbReference>
<dbReference type="InterPro" id="IPR013241">
    <property type="entry name" value="RNase_P_Pop3"/>
</dbReference>
<comment type="caution">
    <text evidence="2">The sequence shown here is derived from an EMBL/GenBank/DDBJ whole genome shotgun (WGS) entry which is preliminary data.</text>
</comment>
<name>A0A9P7RSS0_9AGAR</name>
<dbReference type="GO" id="GO:0000171">
    <property type="term" value="F:ribonuclease MRP activity"/>
    <property type="evidence" value="ECO:0007669"/>
    <property type="project" value="TreeGrafter"/>
</dbReference>
<dbReference type="GeneID" id="66081480"/>
<dbReference type="KEGG" id="more:E1B28_012405"/>
<dbReference type="RefSeq" id="XP_043004879.1">
    <property type="nucleotide sequence ID" value="XM_043157512.1"/>
</dbReference>
<sequence>MSATAKVHSHQSNRAKPAESQKKVVFKPVLDNPFRVYWPSVPVNLQNLILAQTSTLLDGIAEYQRLKGIIQRKRKRGKCDESGGNIETPPILSHLTVGINAVTKRLEGQLGRRKNLVKITSASDSITLQDDSLSSSTLASIRVVLVCRADVNPPILIDHIPHIVAAFNSSLPSHQEKEKPILLSPLPSGAEHTLAELLGLRRVAVLAFDDETPNLAVLLKDSEKIPVITAPWLVPLQPQQIIPTHIKQVRTTAPKDMKVAKEQRAAGRKAAKAKKKAKKTDVA</sequence>
<feature type="region of interest" description="Disordered" evidence="1">
    <location>
        <begin position="1"/>
        <end position="20"/>
    </location>
</feature>
<feature type="compositionally biased region" description="Basic and acidic residues" evidence="1">
    <location>
        <begin position="253"/>
        <end position="265"/>
    </location>
</feature>
<accession>A0A9P7RSS0</accession>
<dbReference type="Pfam" id="PF08228">
    <property type="entry name" value="RNase_P_pop3"/>
    <property type="match status" value="1"/>
</dbReference>
<evidence type="ECO:0000256" key="1">
    <source>
        <dbReference type="SAM" id="MobiDB-lite"/>
    </source>
</evidence>
<protein>
    <submittedName>
        <fullName evidence="2">Uncharacterized protein</fullName>
    </submittedName>
</protein>
<dbReference type="GO" id="GO:0004526">
    <property type="term" value="F:ribonuclease P activity"/>
    <property type="evidence" value="ECO:0007669"/>
    <property type="project" value="TreeGrafter"/>
</dbReference>
<keyword evidence="3" id="KW-1185">Reference proteome</keyword>
<dbReference type="GO" id="GO:0008033">
    <property type="term" value="P:tRNA processing"/>
    <property type="evidence" value="ECO:0007669"/>
    <property type="project" value="InterPro"/>
</dbReference>
<organism evidence="2 3">
    <name type="scientific">Marasmius oreades</name>
    <name type="common">fairy-ring Marasmius</name>
    <dbReference type="NCBI Taxonomy" id="181124"/>
    <lineage>
        <taxon>Eukaryota</taxon>
        <taxon>Fungi</taxon>
        <taxon>Dikarya</taxon>
        <taxon>Basidiomycota</taxon>
        <taxon>Agaricomycotina</taxon>
        <taxon>Agaricomycetes</taxon>
        <taxon>Agaricomycetidae</taxon>
        <taxon>Agaricales</taxon>
        <taxon>Marasmiineae</taxon>
        <taxon>Marasmiaceae</taxon>
        <taxon>Marasmius</taxon>
    </lineage>
</organism>
<proteinExistence type="predicted"/>
<dbReference type="EMBL" id="CM032188">
    <property type="protein sequence ID" value="KAG7088408.1"/>
    <property type="molecule type" value="Genomic_DNA"/>
</dbReference>
<evidence type="ECO:0000313" key="2">
    <source>
        <dbReference type="EMBL" id="KAG7088408.1"/>
    </source>
</evidence>
<dbReference type="PANTHER" id="PTHR28272:SF1">
    <property type="entry name" value="RIBONUCLEASES P_MRP PROTEIN SUBUNIT POP3"/>
    <property type="match status" value="1"/>
</dbReference>
<dbReference type="PANTHER" id="PTHR28272">
    <property type="entry name" value="RIBONUCLEASES P/MRP PROTEIN SUBUNIT POP3"/>
    <property type="match status" value="1"/>
</dbReference>
<dbReference type="GO" id="GO:0006364">
    <property type="term" value="P:rRNA processing"/>
    <property type="evidence" value="ECO:0007669"/>
    <property type="project" value="InterPro"/>
</dbReference>
<dbReference type="GO" id="GO:0005829">
    <property type="term" value="C:cytosol"/>
    <property type="evidence" value="ECO:0007669"/>
    <property type="project" value="TreeGrafter"/>
</dbReference>